<evidence type="ECO:0000256" key="2">
    <source>
        <dbReference type="ARBA" id="ARBA00023125"/>
    </source>
</evidence>
<dbReference type="SMART" id="SM00895">
    <property type="entry name" value="FCD"/>
    <property type="match status" value="1"/>
</dbReference>
<protein>
    <submittedName>
        <fullName evidence="5">GntR family transcriptional regulator</fullName>
    </submittedName>
</protein>
<dbReference type="InterPro" id="IPR000524">
    <property type="entry name" value="Tscrpt_reg_HTH_GntR"/>
</dbReference>
<feature type="domain" description="HTH gntR-type" evidence="4">
    <location>
        <begin position="18"/>
        <end position="85"/>
    </location>
</feature>
<dbReference type="InterPro" id="IPR036388">
    <property type="entry name" value="WH-like_DNA-bd_sf"/>
</dbReference>
<evidence type="ECO:0000313" key="5">
    <source>
        <dbReference type="EMBL" id="NKY99173.1"/>
    </source>
</evidence>
<dbReference type="InterPro" id="IPR008920">
    <property type="entry name" value="TF_FadR/GntR_C"/>
</dbReference>
<dbReference type="Pfam" id="PF07729">
    <property type="entry name" value="FCD"/>
    <property type="match status" value="1"/>
</dbReference>
<evidence type="ECO:0000313" key="6">
    <source>
        <dbReference type="Proteomes" id="UP000553209"/>
    </source>
</evidence>
<dbReference type="Gene3D" id="1.20.120.530">
    <property type="entry name" value="GntR ligand-binding domain-like"/>
    <property type="match status" value="1"/>
</dbReference>
<dbReference type="PANTHER" id="PTHR43537">
    <property type="entry name" value="TRANSCRIPTIONAL REGULATOR, GNTR FAMILY"/>
    <property type="match status" value="1"/>
</dbReference>
<dbReference type="SUPFAM" id="SSF48008">
    <property type="entry name" value="GntR ligand-binding domain-like"/>
    <property type="match status" value="1"/>
</dbReference>
<keyword evidence="3" id="KW-0804">Transcription</keyword>
<comment type="caution">
    <text evidence="5">The sequence shown here is derived from an EMBL/GenBank/DDBJ whole genome shotgun (WGS) entry which is preliminary data.</text>
</comment>
<dbReference type="SMART" id="SM00345">
    <property type="entry name" value="HTH_GNTR"/>
    <property type="match status" value="1"/>
</dbReference>
<dbReference type="RefSeq" id="WP_061078593.1">
    <property type="nucleotide sequence ID" value="NZ_JAAXPG010000014.1"/>
</dbReference>
<dbReference type="Gene3D" id="1.10.10.10">
    <property type="entry name" value="Winged helix-like DNA-binding domain superfamily/Winged helix DNA-binding domain"/>
    <property type="match status" value="1"/>
</dbReference>
<evidence type="ECO:0000256" key="3">
    <source>
        <dbReference type="ARBA" id="ARBA00023163"/>
    </source>
</evidence>
<accession>A0A7X6RR01</accession>
<dbReference type="GO" id="GO:0003677">
    <property type="term" value="F:DNA binding"/>
    <property type="evidence" value="ECO:0007669"/>
    <property type="project" value="UniProtKB-KW"/>
</dbReference>
<reference evidence="5 6" key="1">
    <citation type="submission" date="2020-04" db="EMBL/GenBank/DDBJ databases">
        <title>MicrobeNet Type strains.</title>
        <authorList>
            <person name="Nicholson A.C."/>
        </authorList>
    </citation>
    <scope>NUCLEOTIDE SEQUENCE [LARGE SCALE GENOMIC DNA]</scope>
    <source>
        <strain evidence="5 6">ATCC 23612</strain>
    </source>
</reference>
<name>A0A7X6RR01_9ACTN</name>
<dbReference type="GO" id="GO:0003700">
    <property type="term" value="F:DNA-binding transcription factor activity"/>
    <property type="evidence" value="ECO:0007669"/>
    <property type="project" value="InterPro"/>
</dbReference>
<evidence type="ECO:0000259" key="4">
    <source>
        <dbReference type="PROSITE" id="PS50949"/>
    </source>
</evidence>
<dbReference type="AlphaFoldDB" id="A0A7X6RR01"/>
<dbReference type="InterPro" id="IPR011711">
    <property type="entry name" value="GntR_C"/>
</dbReference>
<dbReference type="InterPro" id="IPR036390">
    <property type="entry name" value="WH_DNA-bd_sf"/>
</dbReference>
<keyword evidence="1" id="KW-0805">Transcription regulation</keyword>
<sequence>MTGAVETGARKSADGRASALALSLATRISELARTGGLDEGAHLTEQWIADRLQVSRSPVRRALALLDEMGIVEHIPNRGYFLTRPGSELASVDAAPERDGQEELYFRVVDDFLNDRLDREFTAAEIARRHGVAARHVQQVLVRMEAEDLVRRRTGRGWEFQEVLSTAEGHDHSYRFRMIVEPAALLEPGFAVDPEAFALHRERQEGLVRGRALSSARGTLFQTGAEFHEMLVGCANNPVLLDAVRRQNRVRRLIEYRHQVDRTRMVHQAREHLLLMDLLKEGRVEEASRALHAHLDRVRWIKTGIGAEPPALL</sequence>
<dbReference type="PANTHER" id="PTHR43537:SF5">
    <property type="entry name" value="UXU OPERON TRANSCRIPTIONAL REGULATOR"/>
    <property type="match status" value="1"/>
</dbReference>
<dbReference type="PROSITE" id="PS50949">
    <property type="entry name" value="HTH_GNTR"/>
    <property type="match status" value="1"/>
</dbReference>
<organism evidence="5 6">
    <name type="scientific">Nocardiopsis alborubida</name>
    <dbReference type="NCBI Taxonomy" id="146802"/>
    <lineage>
        <taxon>Bacteria</taxon>
        <taxon>Bacillati</taxon>
        <taxon>Actinomycetota</taxon>
        <taxon>Actinomycetes</taxon>
        <taxon>Streptosporangiales</taxon>
        <taxon>Nocardiopsidaceae</taxon>
        <taxon>Nocardiopsis</taxon>
    </lineage>
</organism>
<evidence type="ECO:0000256" key="1">
    <source>
        <dbReference type="ARBA" id="ARBA00023015"/>
    </source>
</evidence>
<dbReference type="Pfam" id="PF00392">
    <property type="entry name" value="GntR"/>
    <property type="match status" value="1"/>
</dbReference>
<proteinExistence type="predicted"/>
<keyword evidence="2" id="KW-0238">DNA-binding</keyword>
<gene>
    <name evidence="5" type="ORF">HGB44_16095</name>
</gene>
<dbReference type="EMBL" id="JAAXPG010000014">
    <property type="protein sequence ID" value="NKY99173.1"/>
    <property type="molecule type" value="Genomic_DNA"/>
</dbReference>
<dbReference type="SUPFAM" id="SSF46785">
    <property type="entry name" value="Winged helix' DNA-binding domain"/>
    <property type="match status" value="2"/>
</dbReference>
<dbReference type="Proteomes" id="UP000553209">
    <property type="component" value="Unassembled WGS sequence"/>
</dbReference>
<keyword evidence="6" id="KW-1185">Reference proteome</keyword>